<protein>
    <submittedName>
        <fullName evidence="1">Uncharacterized protein</fullName>
    </submittedName>
</protein>
<sequence>MLLQQTQIPHPPMRRQMLCLLCFRARVGGSSSDINISKRCIWEGIKCNEAGSITKISWVPFYSHFPGYTTYWVETNLRYINFTAFPILVHLNLSGMELKGRIPAQIGTLRKLTLLDLSNNVLSGALPSTLANLSQLPMLNVSHNYIRGIPAHIGSLEKLTHLYLSNNDLTGYLPSTLANLSQLTMLDISHNHISGGIPAHIANLEKLRKLELYKPPYRCPTKYTCQPF</sequence>
<evidence type="ECO:0000313" key="2">
    <source>
        <dbReference type="Proteomes" id="UP000828941"/>
    </source>
</evidence>
<reference evidence="1 2" key="1">
    <citation type="journal article" date="2022" name="DNA Res.">
        <title>Chromosomal-level genome assembly of the orchid tree Bauhinia variegata (Leguminosae; Cercidoideae) supports the allotetraploid origin hypothesis of Bauhinia.</title>
        <authorList>
            <person name="Zhong Y."/>
            <person name="Chen Y."/>
            <person name="Zheng D."/>
            <person name="Pang J."/>
            <person name="Liu Y."/>
            <person name="Luo S."/>
            <person name="Meng S."/>
            <person name="Qian L."/>
            <person name="Wei D."/>
            <person name="Dai S."/>
            <person name="Zhou R."/>
        </authorList>
    </citation>
    <scope>NUCLEOTIDE SEQUENCE [LARGE SCALE GENOMIC DNA]</scope>
    <source>
        <strain evidence="1">BV-YZ2020</strain>
    </source>
</reference>
<name>A0ACB9Q1Z3_BAUVA</name>
<dbReference type="Proteomes" id="UP000828941">
    <property type="component" value="Chromosome 2"/>
</dbReference>
<keyword evidence="2" id="KW-1185">Reference proteome</keyword>
<evidence type="ECO:0000313" key="1">
    <source>
        <dbReference type="EMBL" id="KAI4353881.1"/>
    </source>
</evidence>
<accession>A0ACB9Q1Z3</accession>
<proteinExistence type="predicted"/>
<organism evidence="1 2">
    <name type="scientific">Bauhinia variegata</name>
    <name type="common">Purple orchid tree</name>
    <name type="synonym">Phanera variegata</name>
    <dbReference type="NCBI Taxonomy" id="167791"/>
    <lineage>
        <taxon>Eukaryota</taxon>
        <taxon>Viridiplantae</taxon>
        <taxon>Streptophyta</taxon>
        <taxon>Embryophyta</taxon>
        <taxon>Tracheophyta</taxon>
        <taxon>Spermatophyta</taxon>
        <taxon>Magnoliopsida</taxon>
        <taxon>eudicotyledons</taxon>
        <taxon>Gunneridae</taxon>
        <taxon>Pentapetalae</taxon>
        <taxon>rosids</taxon>
        <taxon>fabids</taxon>
        <taxon>Fabales</taxon>
        <taxon>Fabaceae</taxon>
        <taxon>Cercidoideae</taxon>
        <taxon>Cercideae</taxon>
        <taxon>Bauhiniinae</taxon>
        <taxon>Bauhinia</taxon>
    </lineage>
</organism>
<dbReference type="EMBL" id="CM039427">
    <property type="protein sequence ID" value="KAI4353881.1"/>
    <property type="molecule type" value="Genomic_DNA"/>
</dbReference>
<gene>
    <name evidence="1" type="ORF">L6164_002804</name>
</gene>
<comment type="caution">
    <text evidence="1">The sequence shown here is derived from an EMBL/GenBank/DDBJ whole genome shotgun (WGS) entry which is preliminary data.</text>
</comment>